<dbReference type="RefSeq" id="XP_001587941.1">
    <property type="nucleotide sequence ID" value="XM_001587891.1"/>
</dbReference>
<accession>A7F0R4</accession>
<reference evidence="3" key="1">
    <citation type="journal article" date="2011" name="PLoS Genet.">
        <title>Genomic analysis of the necrotrophic fungal pathogens Sclerotinia sclerotiorum and Botrytis cinerea.</title>
        <authorList>
            <person name="Amselem J."/>
            <person name="Cuomo C.A."/>
            <person name="van Kan J.A."/>
            <person name="Viaud M."/>
            <person name="Benito E.P."/>
            <person name="Couloux A."/>
            <person name="Coutinho P.M."/>
            <person name="de Vries R.P."/>
            <person name="Dyer P.S."/>
            <person name="Fillinger S."/>
            <person name="Fournier E."/>
            <person name="Gout L."/>
            <person name="Hahn M."/>
            <person name="Kohn L."/>
            <person name="Lapalu N."/>
            <person name="Plummer K.M."/>
            <person name="Pradier J.M."/>
            <person name="Quevillon E."/>
            <person name="Sharon A."/>
            <person name="Simon A."/>
            <person name="ten Have A."/>
            <person name="Tudzynski B."/>
            <person name="Tudzynski P."/>
            <person name="Wincker P."/>
            <person name="Andrew M."/>
            <person name="Anthouard V."/>
            <person name="Beever R.E."/>
            <person name="Beffa R."/>
            <person name="Benoit I."/>
            <person name="Bouzid O."/>
            <person name="Brault B."/>
            <person name="Chen Z."/>
            <person name="Choquer M."/>
            <person name="Collemare J."/>
            <person name="Cotton P."/>
            <person name="Danchin E.G."/>
            <person name="Da Silva C."/>
            <person name="Gautier A."/>
            <person name="Giraud C."/>
            <person name="Giraud T."/>
            <person name="Gonzalez C."/>
            <person name="Grossetete S."/>
            <person name="Guldener U."/>
            <person name="Henrissat B."/>
            <person name="Howlett B.J."/>
            <person name="Kodira C."/>
            <person name="Kretschmer M."/>
            <person name="Lappartient A."/>
            <person name="Leroch M."/>
            <person name="Levis C."/>
            <person name="Mauceli E."/>
            <person name="Neuveglise C."/>
            <person name="Oeser B."/>
            <person name="Pearson M."/>
            <person name="Poulain J."/>
            <person name="Poussereau N."/>
            <person name="Quesneville H."/>
            <person name="Rascle C."/>
            <person name="Schumacher J."/>
            <person name="Segurens B."/>
            <person name="Sexton A."/>
            <person name="Silva E."/>
            <person name="Sirven C."/>
            <person name="Soanes D.M."/>
            <person name="Talbot N.J."/>
            <person name="Templeton M."/>
            <person name="Yandava C."/>
            <person name="Yarden O."/>
            <person name="Zeng Q."/>
            <person name="Rollins J.A."/>
            <person name="Lebrun M.H."/>
            <person name="Dickman M."/>
        </authorList>
    </citation>
    <scope>NUCLEOTIDE SEQUENCE [LARGE SCALE GENOMIC DNA]</scope>
    <source>
        <strain evidence="3">ATCC 18683 / 1980 / Ss-1</strain>
    </source>
</reference>
<evidence type="ECO:0000256" key="1">
    <source>
        <dbReference type="SAM" id="Phobius"/>
    </source>
</evidence>
<name>A7F0R4_SCLS1</name>
<organism evidence="2 3">
    <name type="scientific">Sclerotinia sclerotiorum (strain ATCC 18683 / 1980 / Ss-1)</name>
    <name type="common">White mold</name>
    <name type="synonym">Whetzelinia sclerotiorum</name>
    <dbReference type="NCBI Taxonomy" id="665079"/>
    <lineage>
        <taxon>Eukaryota</taxon>
        <taxon>Fungi</taxon>
        <taxon>Dikarya</taxon>
        <taxon>Ascomycota</taxon>
        <taxon>Pezizomycotina</taxon>
        <taxon>Leotiomycetes</taxon>
        <taxon>Helotiales</taxon>
        <taxon>Sclerotiniaceae</taxon>
        <taxon>Sclerotinia</taxon>
    </lineage>
</organism>
<sequence>MLHSLAEIHSASSNLMRASPNPEGANTWSDESIRIESLLEQFDLREVNEPAVCSPGWTHDTKHEDIIAYEANILIKVVAIFLIFLAEVVEVQ</sequence>
<protein>
    <submittedName>
        <fullName evidence="2">Uncharacterized protein</fullName>
    </submittedName>
</protein>
<dbReference type="AlphaFoldDB" id="A7F0R4"/>
<evidence type="ECO:0000313" key="3">
    <source>
        <dbReference type="Proteomes" id="UP000001312"/>
    </source>
</evidence>
<keyword evidence="3" id="KW-1185">Reference proteome</keyword>
<evidence type="ECO:0000313" key="2">
    <source>
        <dbReference type="EMBL" id="EDN95306.1"/>
    </source>
</evidence>
<dbReference type="InParanoid" id="A7F0R4"/>
<proteinExistence type="predicted"/>
<dbReference type="EMBL" id="CH476637">
    <property type="protein sequence ID" value="EDN95306.1"/>
    <property type="molecule type" value="Genomic_DNA"/>
</dbReference>
<keyword evidence="1" id="KW-0812">Transmembrane</keyword>
<dbReference type="KEGG" id="ssl:SS1G_11183"/>
<keyword evidence="1" id="KW-0472">Membrane</keyword>
<dbReference type="GeneID" id="5483949"/>
<dbReference type="Proteomes" id="UP000001312">
    <property type="component" value="Unassembled WGS sequence"/>
</dbReference>
<feature type="transmembrane region" description="Helical" evidence="1">
    <location>
        <begin position="66"/>
        <end position="86"/>
    </location>
</feature>
<gene>
    <name evidence="2" type="ORF">SS1G_11183</name>
</gene>
<keyword evidence="1" id="KW-1133">Transmembrane helix</keyword>
<dbReference type="HOGENOM" id="CLU_2414623_0_0_1"/>